<organism evidence="1 2">
    <name type="scientific">Smittium culicis</name>
    <dbReference type="NCBI Taxonomy" id="133412"/>
    <lineage>
        <taxon>Eukaryota</taxon>
        <taxon>Fungi</taxon>
        <taxon>Fungi incertae sedis</taxon>
        <taxon>Zoopagomycota</taxon>
        <taxon>Kickxellomycotina</taxon>
        <taxon>Harpellomycetes</taxon>
        <taxon>Harpellales</taxon>
        <taxon>Legeriomycetaceae</taxon>
        <taxon>Smittium</taxon>
    </lineage>
</organism>
<evidence type="ECO:0000313" key="1">
    <source>
        <dbReference type="EMBL" id="OMJ24576.1"/>
    </source>
</evidence>
<evidence type="ECO:0000313" key="2">
    <source>
        <dbReference type="Proteomes" id="UP000187429"/>
    </source>
</evidence>
<accession>A0A1R1YD14</accession>
<dbReference type="AlphaFoldDB" id="A0A1R1YD14"/>
<reference evidence="2" key="1">
    <citation type="submission" date="2017-01" db="EMBL/GenBank/DDBJ databases">
        <authorList>
            <person name="Wang Y."/>
            <person name="White M."/>
            <person name="Kvist S."/>
            <person name="Moncalvo J.-M."/>
        </authorList>
    </citation>
    <scope>NUCLEOTIDE SEQUENCE [LARGE SCALE GENOMIC DNA]</scope>
    <source>
        <strain evidence="2">ID-206-W2</strain>
    </source>
</reference>
<keyword evidence="2" id="KW-1185">Reference proteome</keyword>
<name>A0A1R1YD14_9FUNG</name>
<comment type="caution">
    <text evidence="1">The sequence shown here is derived from an EMBL/GenBank/DDBJ whole genome shotgun (WGS) entry which is preliminary data.</text>
</comment>
<protein>
    <submittedName>
        <fullName evidence="1">Uncharacterized protein</fullName>
    </submittedName>
</protein>
<dbReference type="Proteomes" id="UP000187429">
    <property type="component" value="Unassembled WGS sequence"/>
</dbReference>
<sequence>MGIRVARSSRTGYSPYFVLFGVEPYLPTDYEPEAQTNLAIRELELDSIPGIRLDLIRDSRSSSTVPKFEEGSLVMILNPLLRKRKSINKLSPRYMGPYIIKKKLAHNIYEMRSEKSKSLTVHVSRIVNFVSRSARGISFESRRVEEITDSTDS</sequence>
<gene>
    <name evidence="1" type="ORF">AYI69_g4579</name>
</gene>
<proteinExistence type="predicted"/>
<dbReference type="EMBL" id="LSSM01001802">
    <property type="protein sequence ID" value="OMJ24576.1"/>
    <property type="molecule type" value="Genomic_DNA"/>
</dbReference>
<dbReference type="OrthoDB" id="6757706at2759"/>